<dbReference type="Proteomes" id="UP001215827">
    <property type="component" value="Chromosome"/>
</dbReference>
<feature type="domain" description="HTH araC/xylS-type" evidence="1">
    <location>
        <begin position="127"/>
        <end position="226"/>
    </location>
</feature>
<protein>
    <submittedName>
        <fullName evidence="2">Helix-turn-helix domain-containing protein</fullName>
    </submittedName>
</protein>
<evidence type="ECO:0000313" key="2">
    <source>
        <dbReference type="EMBL" id="WFL78807.1"/>
    </source>
</evidence>
<dbReference type="SMART" id="SM00342">
    <property type="entry name" value="HTH_ARAC"/>
    <property type="match status" value="1"/>
</dbReference>
<sequence>MSDYLQPEWSNLRFFCGALPMSRIPGREILAATDFTATGPSSLPVQFELGSCRMWGIGLLPLGWSRLFGVQASSLANVICDGRKHPAFAKFAELAEVLCEDSCSPEEQCDAIVETMRKLMKPSRDEDKIVTVHRVLVEDKPINVKEFAELAGLSIRSLERLCHRYFGFPPKLLMRRQRFVRTLATFMLHPGGKWTEAMDEEYHDQAQFSREFREFMTMNPSEYAALEHPVLAAFMEERARVWGSPAQALDRPG</sequence>
<name>A0ABY8FUX4_9SPHN</name>
<organism evidence="2 3">
    <name type="scientific">Altererythrobacter arenosus</name>
    <dbReference type="NCBI Taxonomy" id="3032592"/>
    <lineage>
        <taxon>Bacteria</taxon>
        <taxon>Pseudomonadati</taxon>
        <taxon>Pseudomonadota</taxon>
        <taxon>Alphaproteobacteria</taxon>
        <taxon>Sphingomonadales</taxon>
        <taxon>Erythrobacteraceae</taxon>
        <taxon>Altererythrobacter</taxon>
    </lineage>
</organism>
<reference evidence="2 3" key="1">
    <citation type="submission" date="2023-03" db="EMBL/GenBank/DDBJ databases">
        <title>Altererythrobacter sp. CAU 1644 isolated from sand.</title>
        <authorList>
            <person name="Kim W."/>
        </authorList>
    </citation>
    <scope>NUCLEOTIDE SEQUENCE [LARGE SCALE GENOMIC DNA]</scope>
    <source>
        <strain evidence="2 3">CAU 1644</strain>
    </source>
</reference>
<evidence type="ECO:0000313" key="3">
    <source>
        <dbReference type="Proteomes" id="UP001215827"/>
    </source>
</evidence>
<keyword evidence="3" id="KW-1185">Reference proteome</keyword>
<dbReference type="Gene3D" id="1.10.10.60">
    <property type="entry name" value="Homeodomain-like"/>
    <property type="match status" value="1"/>
</dbReference>
<evidence type="ECO:0000259" key="1">
    <source>
        <dbReference type="PROSITE" id="PS01124"/>
    </source>
</evidence>
<dbReference type="EMBL" id="CP121106">
    <property type="protein sequence ID" value="WFL78807.1"/>
    <property type="molecule type" value="Genomic_DNA"/>
</dbReference>
<dbReference type="PROSITE" id="PS01124">
    <property type="entry name" value="HTH_ARAC_FAMILY_2"/>
    <property type="match status" value="1"/>
</dbReference>
<dbReference type="RefSeq" id="WP_278017496.1">
    <property type="nucleotide sequence ID" value="NZ_CP121106.1"/>
</dbReference>
<proteinExistence type="predicted"/>
<accession>A0ABY8FUX4</accession>
<dbReference type="Pfam" id="PF12833">
    <property type="entry name" value="HTH_18"/>
    <property type="match status" value="1"/>
</dbReference>
<dbReference type="InterPro" id="IPR018060">
    <property type="entry name" value="HTH_AraC"/>
</dbReference>
<gene>
    <name evidence="2" type="ORF">P7228_07020</name>
</gene>